<name>L8JV41_9BACT</name>
<dbReference type="CDD" id="cd00038">
    <property type="entry name" value="CAP_ED"/>
    <property type="match status" value="1"/>
</dbReference>
<organism evidence="2 3">
    <name type="scientific">Fulvivirga imtechensis AK7</name>
    <dbReference type="NCBI Taxonomy" id="1237149"/>
    <lineage>
        <taxon>Bacteria</taxon>
        <taxon>Pseudomonadati</taxon>
        <taxon>Bacteroidota</taxon>
        <taxon>Cytophagia</taxon>
        <taxon>Cytophagales</taxon>
        <taxon>Fulvivirgaceae</taxon>
        <taxon>Fulvivirga</taxon>
    </lineage>
</organism>
<dbReference type="AlphaFoldDB" id="L8JV41"/>
<feature type="domain" description="Cyclic nucleotide-binding" evidence="1">
    <location>
        <begin position="26"/>
        <end position="112"/>
    </location>
</feature>
<dbReference type="InterPro" id="IPR014710">
    <property type="entry name" value="RmlC-like_jellyroll"/>
</dbReference>
<comment type="caution">
    <text evidence="2">The sequence shown here is derived from an EMBL/GenBank/DDBJ whole genome shotgun (WGS) entry which is preliminary data.</text>
</comment>
<dbReference type="EMBL" id="AMZN01000014">
    <property type="protein sequence ID" value="ELR72881.1"/>
    <property type="molecule type" value="Genomic_DNA"/>
</dbReference>
<accession>L8JV41</accession>
<dbReference type="eggNOG" id="COG0664">
    <property type="taxonomic scope" value="Bacteria"/>
</dbReference>
<evidence type="ECO:0000313" key="2">
    <source>
        <dbReference type="EMBL" id="ELR72881.1"/>
    </source>
</evidence>
<dbReference type="STRING" id="1237149.C900_00842"/>
<dbReference type="PROSITE" id="PS50042">
    <property type="entry name" value="CNMP_BINDING_3"/>
    <property type="match status" value="1"/>
</dbReference>
<dbReference type="InterPro" id="IPR018490">
    <property type="entry name" value="cNMP-bd_dom_sf"/>
</dbReference>
<evidence type="ECO:0000313" key="3">
    <source>
        <dbReference type="Proteomes" id="UP000011135"/>
    </source>
</evidence>
<evidence type="ECO:0000259" key="1">
    <source>
        <dbReference type="PROSITE" id="PS50042"/>
    </source>
</evidence>
<dbReference type="Gene3D" id="2.60.120.10">
    <property type="entry name" value="Jelly Rolls"/>
    <property type="match status" value="1"/>
</dbReference>
<gene>
    <name evidence="2" type="ORF">C900_00842</name>
</gene>
<dbReference type="SUPFAM" id="SSF51206">
    <property type="entry name" value="cAMP-binding domain-like"/>
    <property type="match status" value="1"/>
</dbReference>
<proteinExistence type="predicted"/>
<reference evidence="2 3" key="1">
    <citation type="submission" date="2012-12" db="EMBL/GenBank/DDBJ databases">
        <title>Genome assembly of Fulvivirga imtechensis AK7.</title>
        <authorList>
            <person name="Nupur N."/>
            <person name="Khatri I."/>
            <person name="Kumar R."/>
            <person name="Subramanian S."/>
            <person name="Pinnaka A."/>
        </authorList>
    </citation>
    <scope>NUCLEOTIDE SEQUENCE [LARGE SCALE GENOMIC DNA]</scope>
    <source>
        <strain evidence="2 3">AK7</strain>
    </source>
</reference>
<dbReference type="RefSeq" id="WP_009578541.1">
    <property type="nucleotide sequence ID" value="NZ_AMZN01000014.1"/>
</dbReference>
<keyword evidence="3" id="KW-1185">Reference proteome</keyword>
<protein>
    <submittedName>
        <fullName evidence="2">cAMP-binding protein</fullName>
    </submittedName>
</protein>
<dbReference type="OrthoDB" id="663011at2"/>
<sequence>MDKIREIFESVVKQSDADWQVFSSKLVRREYPKKTLLLKTGETEKHLSFIEKGIVRFFMPREENDLTTAFIFENEFFSAYDSFLTQTPAIYQVETLTDATVWHITHADLQEIYERTSVGNRIGRHAAENLFLKKTKRELSLLNDSAEERYLKLFTERPELIRHIPLKYIASYIGITPQALSRIRRRVRG</sequence>
<dbReference type="InterPro" id="IPR000595">
    <property type="entry name" value="cNMP-bd_dom"/>
</dbReference>
<dbReference type="Pfam" id="PF00027">
    <property type="entry name" value="cNMP_binding"/>
    <property type="match status" value="1"/>
</dbReference>
<dbReference type="PATRIC" id="fig|1237149.3.peg.1075"/>
<dbReference type="Proteomes" id="UP000011135">
    <property type="component" value="Unassembled WGS sequence"/>
</dbReference>